<evidence type="ECO:0000313" key="3">
    <source>
        <dbReference type="EMBL" id="QFQ90017.1"/>
    </source>
</evidence>
<evidence type="ECO:0000313" key="4">
    <source>
        <dbReference type="Proteomes" id="UP000388452"/>
    </source>
</evidence>
<dbReference type="SUPFAM" id="SSF51445">
    <property type="entry name" value="(Trans)glycosidases"/>
    <property type="match status" value="1"/>
</dbReference>
<dbReference type="Gene3D" id="3.20.20.80">
    <property type="entry name" value="Glycosidases"/>
    <property type="match status" value="1"/>
</dbReference>
<evidence type="ECO:0000256" key="1">
    <source>
        <dbReference type="SAM" id="Phobius"/>
    </source>
</evidence>
<dbReference type="InterPro" id="IPR017853">
    <property type="entry name" value="GH"/>
</dbReference>
<dbReference type="Pfam" id="PF13204">
    <property type="entry name" value="Apiosidase"/>
    <property type="match status" value="1"/>
</dbReference>
<gene>
    <name evidence="3" type="ORF">LM010_00535</name>
</gene>
<keyword evidence="1" id="KW-1133">Transmembrane helix</keyword>
<dbReference type="Proteomes" id="UP000388452">
    <property type="component" value="Chromosome"/>
</dbReference>
<organism evidence="3 4">
    <name type="scientific">Lacticaseibacillus manihotivorans</name>
    <dbReference type="NCBI Taxonomy" id="88233"/>
    <lineage>
        <taxon>Bacteria</taxon>
        <taxon>Bacillati</taxon>
        <taxon>Bacillota</taxon>
        <taxon>Bacilli</taxon>
        <taxon>Lactobacillales</taxon>
        <taxon>Lactobacillaceae</taxon>
        <taxon>Lacticaseibacillus</taxon>
    </lineage>
</organism>
<dbReference type="PANTHER" id="PTHR37836">
    <property type="entry name" value="LMO1036 PROTEIN"/>
    <property type="match status" value="1"/>
</dbReference>
<dbReference type="EMBL" id="CP045068">
    <property type="protein sequence ID" value="QFQ90017.1"/>
    <property type="molecule type" value="Genomic_DNA"/>
</dbReference>
<keyword evidence="1" id="KW-0472">Membrane</keyword>
<keyword evidence="1" id="KW-0812">Transmembrane</keyword>
<reference evidence="3 4" key="1">
    <citation type="submission" date="2019-10" db="EMBL/GenBank/DDBJ databases">
        <title>Genome sequencing of Lactobacillus manihotivorans.</title>
        <authorList>
            <person name="Kim K."/>
        </authorList>
    </citation>
    <scope>NUCLEOTIDE SEQUENCE [LARGE SCALE GENOMIC DNA]</scope>
    <source>
        <strain evidence="3 4">LM010</strain>
    </source>
</reference>
<feature type="domain" description="Apiosidase-like catalytic" evidence="2">
    <location>
        <begin position="51"/>
        <end position="375"/>
    </location>
</feature>
<protein>
    <submittedName>
        <fullName evidence="3">DUF4038 domain-containing protein</fullName>
    </submittedName>
</protein>
<dbReference type="PANTHER" id="PTHR37836:SF3">
    <property type="entry name" value="ENDOGLUCANASE"/>
    <property type="match status" value="1"/>
</dbReference>
<dbReference type="AlphaFoldDB" id="A0A5P8JLF7"/>
<evidence type="ECO:0000259" key="2">
    <source>
        <dbReference type="Pfam" id="PF13204"/>
    </source>
</evidence>
<dbReference type="InterPro" id="IPR025277">
    <property type="entry name" value="Apiosidase-like_cat_dom"/>
</dbReference>
<sequence length="467" mass="53160">MTRFNTSDNLKMLTRKTDSQFNLGTVTFVQLQILRFIGGGFMLSTKGTQFFQNGKPFFYLADTCWSAFTNITLEEWQYYLDYREQQGFTAIQMNILSQWDASGSDLDILPYPITQSGAHYQYDFSKPNHEYFDRAEQMVAAVQAHHMVPVLVLLWSNYVPGTWSANMNINNQMPFDEIKPYVSAVTERFKKFSPIYFVSGDTDFPTEETVNYYREALKVAKVHDAGALYACHIKGRLAEVPAELLNQLDFFCYQSGHNLAGQNTAYTIPSALRAQGYQKPIINAEPCYEQISYSRNLYGRYDARDVRQASWSSVLSGADAGITYGAHGIWSWHRLNHSFGIVQGEGFDAPFDWRDALHFDGANDIAYLKTIMEQYFPNGATAVQTKLHCEESIRISVNENRDRYAIYLPTNTILDLNPLKITSTNASAYVIDLNKRQQYPLKFTDSTHLAMSRSEADSVIIVDIKGA</sequence>
<proteinExistence type="predicted"/>
<feature type="transmembrane region" description="Helical" evidence="1">
    <location>
        <begin position="21"/>
        <end position="43"/>
    </location>
</feature>
<name>A0A5P8JLF7_9LACO</name>
<accession>A0A5P8JLF7</accession>